<accession>A0A3M7Q071</accession>
<organism evidence="1 2">
    <name type="scientific">Brachionus plicatilis</name>
    <name type="common">Marine rotifer</name>
    <name type="synonym">Brachionus muelleri</name>
    <dbReference type="NCBI Taxonomy" id="10195"/>
    <lineage>
        <taxon>Eukaryota</taxon>
        <taxon>Metazoa</taxon>
        <taxon>Spiralia</taxon>
        <taxon>Gnathifera</taxon>
        <taxon>Rotifera</taxon>
        <taxon>Eurotatoria</taxon>
        <taxon>Monogononta</taxon>
        <taxon>Pseudotrocha</taxon>
        <taxon>Ploima</taxon>
        <taxon>Brachionidae</taxon>
        <taxon>Brachionus</taxon>
    </lineage>
</organism>
<evidence type="ECO:0000313" key="2">
    <source>
        <dbReference type="Proteomes" id="UP000276133"/>
    </source>
</evidence>
<dbReference type="AlphaFoldDB" id="A0A3M7Q071"/>
<comment type="caution">
    <text evidence="1">The sequence shown here is derived from an EMBL/GenBank/DDBJ whole genome shotgun (WGS) entry which is preliminary data.</text>
</comment>
<keyword evidence="2" id="KW-1185">Reference proteome</keyword>
<sequence>MNTMLFIKCLLIELDNFYINYINVLNDKSNLYSTDFFRVVLPKFKRIYQNFSKFTGIPYFFTQIFAKNFNLNFNLFQLIYIYYICKITGIPTK</sequence>
<dbReference type="Proteomes" id="UP000276133">
    <property type="component" value="Unassembled WGS sequence"/>
</dbReference>
<dbReference type="EMBL" id="REGN01008006">
    <property type="protein sequence ID" value="RNA04673.1"/>
    <property type="molecule type" value="Genomic_DNA"/>
</dbReference>
<protein>
    <submittedName>
        <fullName evidence="1">Uncharacterized protein</fullName>
    </submittedName>
</protein>
<name>A0A3M7Q071_BRAPC</name>
<gene>
    <name evidence="1" type="ORF">BpHYR1_038430</name>
</gene>
<reference evidence="1 2" key="1">
    <citation type="journal article" date="2018" name="Sci. Rep.">
        <title>Genomic signatures of local adaptation to the degree of environmental predictability in rotifers.</title>
        <authorList>
            <person name="Franch-Gras L."/>
            <person name="Hahn C."/>
            <person name="Garcia-Roger E.M."/>
            <person name="Carmona M.J."/>
            <person name="Serra M."/>
            <person name="Gomez A."/>
        </authorList>
    </citation>
    <scope>NUCLEOTIDE SEQUENCE [LARGE SCALE GENOMIC DNA]</scope>
    <source>
        <strain evidence="1">HYR1</strain>
    </source>
</reference>
<proteinExistence type="predicted"/>
<evidence type="ECO:0000313" key="1">
    <source>
        <dbReference type="EMBL" id="RNA04673.1"/>
    </source>
</evidence>